<gene>
    <name evidence="4" type="ordered locus">Amico_1609</name>
</gene>
<dbReference type="GO" id="GO:0051287">
    <property type="term" value="F:NAD binding"/>
    <property type="evidence" value="ECO:0007669"/>
    <property type="project" value="InterPro"/>
</dbReference>
<reference evidence="4 5" key="1">
    <citation type="journal article" date="2010" name="Stand. Genomic Sci.">
        <title>Complete genome sequence of Aminobacterium colombiense type strain (ALA-1).</title>
        <authorList>
            <person name="Chertkov O."/>
            <person name="Sikorski J."/>
            <person name="Brambilla E."/>
            <person name="Lapidus A."/>
            <person name="Copeland A."/>
            <person name="Glavina Del Rio T."/>
            <person name="Nolan M."/>
            <person name="Lucas S."/>
            <person name="Tice H."/>
            <person name="Cheng J.F."/>
            <person name="Han C."/>
            <person name="Detter J.C."/>
            <person name="Bruce D."/>
            <person name="Tapia R."/>
            <person name="Goodwin L."/>
            <person name="Pitluck S."/>
            <person name="Liolios K."/>
            <person name="Ivanova N."/>
            <person name="Mavromatis K."/>
            <person name="Ovchinnikova G."/>
            <person name="Pati A."/>
            <person name="Chen A."/>
            <person name="Palaniappan K."/>
            <person name="Land M."/>
            <person name="Hauser L."/>
            <person name="Chang Y.J."/>
            <person name="Jeffries C.D."/>
            <person name="Spring S."/>
            <person name="Rohde M."/>
            <person name="Goker M."/>
            <person name="Bristow J."/>
            <person name="Eisen J.A."/>
            <person name="Markowitz V."/>
            <person name="Hugenholtz P."/>
            <person name="Kyrpides N.C."/>
            <person name="Klenk H.P."/>
        </authorList>
    </citation>
    <scope>NUCLEOTIDE SEQUENCE [LARGE SCALE GENOMIC DNA]</scope>
    <source>
        <strain evidence="5">DSM 12261 / ALA-1</strain>
    </source>
</reference>
<evidence type="ECO:0000259" key="3">
    <source>
        <dbReference type="Pfam" id="PF02826"/>
    </source>
</evidence>
<dbReference type="eggNOG" id="COG0111">
    <property type="taxonomic scope" value="Bacteria"/>
</dbReference>
<dbReference type="GO" id="GO:0030267">
    <property type="term" value="F:glyoxylate reductase (NADPH) activity"/>
    <property type="evidence" value="ECO:0007669"/>
    <property type="project" value="TreeGrafter"/>
</dbReference>
<dbReference type="EMBL" id="CP001997">
    <property type="protein sequence ID" value="ADE57725.1"/>
    <property type="molecule type" value="Genomic_DNA"/>
</dbReference>
<dbReference type="PANTHER" id="PTHR10996:SF178">
    <property type="entry name" value="2-HYDROXYACID DEHYDROGENASE YGL185C-RELATED"/>
    <property type="match status" value="1"/>
</dbReference>
<dbReference type="STRING" id="572547.Amico_1609"/>
<protein>
    <submittedName>
        <fullName evidence="4">D-isomer specific 2-hydroxyacid dehydrogenase NAD-binding protein</fullName>
    </submittedName>
</protein>
<keyword evidence="5" id="KW-1185">Reference proteome</keyword>
<evidence type="ECO:0000313" key="5">
    <source>
        <dbReference type="Proteomes" id="UP000002366"/>
    </source>
</evidence>
<evidence type="ECO:0000313" key="4">
    <source>
        <dbReference type="EMBL" id="ADE57725.1"/>
    </source>
</evidence>
<name>D5EGP3_AMICL</name>
<dbReference type="Proteomes" id="UP000002366">
    <property type="component" value="Chromosome"/>
</dbReference>
<dbReference type="KEGG" id="aco:Amico_1609"/>
<dbReference type="GO" id="GO:0016618">
    <property type="term" value="F:hydroxypyruvate reductase [NAD(P)H] activity"/>
    <property type="evidence" value="ECO:0007669"/>
    <property type="project" value="TreeGrafter"/>
</dbReference>
<dbReference type="SUPFAM" id="SSF52283">
    <property type="entry name" value="Formate/glycerate dehydrogenase catalytic domain-like"/>
    <property type="match status" value="1"/>
</dbReference>
<dbReference type="InterPro" id="IPR036291">
    <property type="entry name" value="NAD(P)-bd_dom_sf"/>
</dbReference>
<keyword evidence="1" id="KW-0560">Oxidoreductase</keyword>
<accession>D5EGP3</accession>
<dbReference type="GO" id="GO:0005829">
    <property type="term" value="C:cytosol"/>
    <property type="evidence" value="ECO:0007669"/>
    <property type="project" value="TreeGrafter"/>
</dbReference>
<dbReference type="CDD" id="cd12165">
    <property type="entry name" value="2-Hacid_dh_6"/>
    <property type="match status" value="1"/>
</dbReference>
<dbReference type="Pfam" id="PF02826">
    <property type="entry name" value="2-Hacid_dh_C"/>
    <property type="match status" value="1"/>
</dbReference>
<proteinExistence type="predicted"/>
<sequence>MGKKLDSVVVTFSANSEIRERIEHPLDSWAHVLYLEDFHGSARRQVLQNAHVLLSFFFNKEIEREEYDFLKKVGLLQTISTGVDYLPFLDIPSHIAIACNAGGWAYQIAEHVLAMTMALVRRLVPLHEKLARGEFDKDTWLLRNLKGMTAGIVGYGGIGRNTANLFRALGMRIMAINTSGRTQDTVDYVGTLENLPYVLQEADVVVLTLPLTKQTKGLIGGEQLLIMKRDAILINVARAPLIVEKDLYEHLQRFPDFQAGADVWWNEPTWGRGEFQLNYPFFELSNFLGSPHNSNYVAGAMEDACQAAAENVLLFLRGEPWHGKIRRGDYMDIDKKCKF</sequence>
<dbReference type="AlphaFoldDB" id="D5EGP3"/>
<dbReference type="Gene3D" id="3.40.50.720">
    <property type="entry name" value="NAD(P)-binding Rossmann-like Domain"/>
    <property type="match status" value="2"/>
</dbReference>
<dbReference type="OrthoDB" id="9805416at2"/>
<dbReference type="RefSeq" id="WP_013048988.1">
    <property type="nucleotide sequence ID" value="NC_014011.1"/>
</dbReference>
<dbReference type="InterPro" id="IPR006140">
    <property type="entry name" value="D-isomer_DH_NAD-bd"/>
</dbReference>
<evidence type="ECO:0000256" key="1">
    <source>
        <dbReference type="ARBA" id="ARBA00023002"/>
    </source>
</evidence>
<dbReference type="InterPro" id="IPR050223">
    <property type="entry name" value="D-isomer_2-hydroxyacid_DH"/>
</dbReference>
<dbReference type="HOGENOM" id="CLU_019796_1_0_0"/>
<dbReference type="SUPFAM" id="SSF51735">
    <property type="entry name" value="NAD(P)-binding Rossmann-fold domains"/>
    <property type="match status" value="1"/>
</dbReference>
<dbReference type="PANTHER" id="PTHR10996">
    <property type="entry name" value="2-HYDROXYACID DEHYDROGENASE-RELATED"/>
    <property type="match status" value="1"/>
</dbReference>
<organism evidence="4 5">
    <name type="scientific">Aminobacterium colombiense (strain DSM 12261 / ALA-1)</name>
    <dbReference type="NCBI Taxonomy" id="572547"/>
    <lineage>
        <taxon>Bacteria</taxon>
        <taxon>Thermotogati</taxon>
        <taxon>Synergistota</taxon>
        <taxon>Synergistia</taxon>
        <taxon>Synergistales</taxon>
        <taxon>Aminobacteriaceae</taxon>
        <taxon>Aminobacterium</taxon>
    </lineage>
</organism>
<keyword evidence="2" id="KW-0520">NAD</keyword>
<evidence type="ECO:0000256" key="2">
    <source>
        <dbReference type="ARBA" id="ARBA00023027"/>
    </source>
</evidence>
<feature type="domain" description="D-isomer specific 2-hydroxyacid dehydrogenase NAD-binding" evidence="3">
    <location>
        <begin position="113"/>
        <end position="293"/>
    </location>
</feature>